<proteinExistence type="predicted"/>
<comment type="caution">
    <text evidence="1">The sequence shown here is derived from an EMBL/GenBank/DDBJ whole genome shotgun (WGS) entry which is preliminary data.</text>
</comment>
<dbReference type="Proteomes" id="UP000193719">
    <property type="component" value="Unassembled WGS sequence"/>
</dbReference>
<evidence type="ECO:0000313" key="2">
    <source>
        <dbReference type="Proteomes" id="UP000193719"/>
    </source>
</evidence>
<reference evidence="1 2" key="1">
    <citation type="submission" date="2016-08" db="EMBL/GenBank/DDBJ databases">
        <title>Genomes of anaerobic fungi encode conserved fungal cellulosomes for biomass hydrolysis.</title>
        <authorList>
            <consortium name="DOE Joint Genome Institute"/>
            <person name="Haitjema C.H."/>
            <person name="Gilmore S.P."/>
            <person name="Henske J.K."/>
            <person name="Solomon K.V."/>
            <person name="De Groot R."/>
            <person name="Kuo A."/>
            <person name="Mondo S.J."/>
            <person name="Salamov A.A."/>
            <person name="Labutti K."/>
            <person name="Zhao Z."/>
            <person name="Chiniquy J."/>
            <person name="Barry K."/>
            <person name="Brewer H.M."/>
            <person name="Purvine S.O."/>
            <person name="Wright A.T."/>
            <person name="Boxma B."/>
            <person name="Van Alen T."/>
            <person name="Hackstein J.H."/>
            <person name="Baker S.E."/>
            <person name="Grigoriev I.V."/>
            <person name="O'Malley M.A."/>
        </authorList>
    </citation>
    <scope>NUCLEOTIDE SEQUENCE [LARGE SCALE GENOMIC DNA]</scope>
    <source>
        <strain evidence="2">finn</strain>
    </source>
</reference>
<dbReference type="AlphaFoldDB" id="A0A1Y1UKM0"/>
<organism evidence="1 2">
    <name type="scientific">Piromyces finnis</name>
    <dbReference type="NCBI Taxonomy" id="1754191"/>
    <lineage>
        <taxon>Eukaryota</taxon>
        <taxon>Fungi</taxon>
        <taxon>Fungi incertae sedis</taxon>
        <taxon>Chytridiomycota</taxon>
        <taxon>Chytridiomycota incertae sedis</taxon>
        <taxon>Neocallimastigomycetes</taxon>
        <taxon>Neocallimastigales</taxon>
        <taxon>Neocallimastigaceae</taxon>
        <taxon>Piromyces</taxon>
    </lineage>
</organism>
<reference evidence="1 2" key="2">
    <citation type="submission" date="2016-08" db="EMBL/GenBank/DDBJ databases">
        <title>Pervasive Adenine N6-methylation of Active Genes in Fungi.</title>
        <authorList>
            <consortium name="DOE Joint Genome Institute"/>
            <person name="Mondo S.J."/>
            <person name="Dannebaum R.O."/>
            <person name="Kuo R.C."/>
            <person name="Labutti K."/>
            <person name="Haridas S."/>
            <person name="Kuo A."/>
            <person name="Salamov A."/>
            <person name="Ahrendt S.R."/>
            <person name="Lipzen A."/>
            <person name="Sullivan W."/>
            <person name="Andreopoulos W.B."/>
            <person name="Clum A."/>
            <person name="Lindquist E."/>
            <person name="Daum C."/>
            <person name="Ramamoorthy G.K."/>
            <person name="Gryganskyi A."/>
            <person name="Culley D."/>
            <person name="Magnuson J.K."/>
            <person name="James T.Y."/>
            <person name="O'Malley M.A."/>
            <person name="Stajich J.E."/>
            <person name="Spatafora J.W."/>
            <person name="Visel A."/>
            <person name="Grigoriev I.V."/>
        </authorList>
    </citation>
    <scope>NUCLEOTIDE SEQUENCE [LARGE SCALE GENOMIC DNA]</scope>
    <source>
        <strain evidence="2">finn</strain>
    </source>
</reference>
<evidence type="ECO:0000313" key="1">
    <source>
        <dbReference type="EMBL" id="ORX38087.1"/>
    </source>
</evidence>
<protein>
    <submittedName>
        <fullName evidence="1">Uncharacterized protein</fullName>
    </submittedName>
</protein>
<dbReference type="EMBL" id="MCFH01000132">
    <property type="protein sequence ID" value="ORX38087.1"/>
    <property type="molecule type" value="Genomic_DNA"/>
</dbReference>
<name>A0A1Y1UKM0_9FUNG</name>
<accession>A0A1Y1UKM0</accession>
<sequence>MYPKERYIERVKTKNVGLLLENENDTTQLEHYLYKLMIKEYLSRKKKNIQYNKLVDNKINSNNDNNYLILFNNDEFLNFFVKEYFKFISLPRINHQLSKFQYNNKKINSDLNNANNDIEKDLGFDTESINLINGDKYDKYIKGNNKLFMNLKRSRIPCYEIFINNFVDVNDYTDL</sequence>
<keyword evidence="2" id="KW-1185">Reference proteome</keyword>
<gene>
    <name evidence="1" type="ORF">BCR36DRAFT_417072</name>
</gene>